<reference evidence="1" key="1">
    <citation type="submission" date="2022-04" db="EMBL/GenBank/DDBJ databases">
        <title>Carnegiea gigantea Genome sequencing and assembly v2.</title>
        <authorList>
            <person name="Copetti D."/>
            <person name="Sanderson M.J."/>
            <person name="Burquez A."/>
            <person name="Wojciechowski M.F."/>
        </authorList>
    </citation>
    <scope>NUCLEOTIDE SEQUENCE</scope>
    <source>
        <strain evidence="1">SGP5-SGP5p</strain>
        <tissue evidence="1">Aerial part</tissue>
    </source>
</reference>
<name>A0A9Q1JL42_9CARY</name>
<organism evidence="1 2">
    <name type="scientific">Carnegiea gigantea</name>
    <dbReference type="NCBI Taxonomy" id="171969"/>
    <lineage>
        <taxon>Eukaryota</taxon>
        <taxon>Viridiplantae</taxon>
        <taxon>Streptophyta</taxon>
        <taxon>Embryophyta</taxon>
        <taxon>Tracheophyta</taxon>
        <taxon>Spermatophyta</taxon>
        <taxon>Magnoliopsida</taxon>
        <taxon>eudicotyledons</taxon>
        <taxon>Gunneridae</taxon>
        <taxon>Pentapetalae</taxon>
        <taxon>Caryophyllales</taxon>
        <taxon>Cactineae</taxon>
        <taxon>Cactaceae</taxon>
        <taxon>Cactoideae</taxon>
        <taxon>Echinocereeae</taxon>
        <taxon>Carnegiea</taxon>
    </lineage>
</organism>
<accession>A0A9Q1JL42</accession>
<proteinExistence type="predicted"/>
<dbReference type="Proteomes" id="UP001153076">
    <property type="component" value="Unassembled WGS sequence"/>
</dbReference>
<keyword evidence="2" id="KW-1185">Reference proteome</keyword>
<sequence length="284" mass="32684">MEFPRSLTMNEMALFMLGNFEWYRREVAFSPRPLLYDYDKLCPGFELCPHITLSDAEEAVCDFELLEMVHATFYAMVLNGAMELDVVSRFLASDLKATLEGLRWTPFESWVHVNRYDLLKVQLYQWTPLGGARGPVSDREASLGGVKPFGKHHLSSHLNLYSERKNDIDIEREGGKTLSCFPTFLAPSREPSTLRFNLLPENHHGLFPDFDLLVAMWYAHNSHIPEMIQAIFYTMALHEAAELGLSSRIVMDCMMSALWVLIWTVIYRESRKSSGEHKFPVLLI</sequence>
<comment type="caution">
    <text evidence="1">The sequence shown here is derived from an EMBL/GenBank/DDBJ whole genome shotgun (WGS) entry which is preliminary data.</text>
</comment>
<evidence type="ECO:0000313" key="1">
    <source>
        <dbReference type="EMBL" id="KAJ8422375.1"/>
    </source>
</evidence>
<evidence type="ECO:0000313" key="2">
    <source>
        <dbReference type="Proteomes" id="UP001153076"/>
    </source>
</evidence>
<dbReference type="AlphaFoldDB" id="A0A9Q1JL42"/>
<dbReference type="EMBL" id="JAKOGI010002275">
    <property type="protein sequence ID" value="KAJ8422375.1"/>
    <property type="molecule type" value="Genomic_DNA"/>
</dbReference>
<gene>
    <name evidence="1" type="ORF">Cgig2_006445</name>
</gene>
<protein>
    <submittedName>
        <fullName evidence="1">Uncharacterized protein</fullName>
    </submittedName>
</protein>